<comment type="subcellular location">
    <subcellularLocation>
        <location evidence="3">Cytoplasm</location>
    </subcellularLocation>
    <subcellularLocation>
        <location evidence="1">Endomembrane system</location>
    </subcellularLocation>
    <subcellularLocation>
        <location evidence="2">Lysosome</location>
    </subcellularLocation>
    <subcellularLocation>
        <location evidence="15">Nucleus</location>
    </subcellularLocation>
</comment>
<evidence type="ECO:0008006" key="20">
    <source>
        <dbReference type="Google" id="ProtNLM"/>
    </source>
</evidence>
<dbReference type="SMART" id="SM00320">
    <property type="entry name" value="WD40"/>
    <property type="match status" value="3"/>
</dbReference>
<dbReference type="PROSITE" id="PS50294">
    <property type="entry name" value="WD_REPEATS_REGION"/>
    <property type="match status" value="2"/>
</dbReference>
<dbReference type="AlphaFoldDB" id="A0A9P6U6E6"/>
<keyword evidence="5" id="KW-0963">Cytoplasm</keyword>
<evidence type="ECO:0000256" key="5">
    <source>
        <dbReference type="ARBA" id="ARBA00022490"/>
    </source>
</evidence>
<evidence type="ECO:0000256" key="7">
    <source>
        <dbReference type="ARBA" id="ARBA00022574"/>
    </source>
</evidence>
<keyword evidence="11" id="KW-0832">Ubl conjugation</keyword>
<evidence type="ECO:0000256" key="6">
    <source>
        <dbReference type="ARBA" id="ARBA00022499"/>
    </source>
</evidence>
<comment type="caution">
    <text evidence="18">The sequence shown here is derived from an EMBL/GenBank/DDBJ whole genome shotgun (WGS) entry which is preliminary data.</text>
</comment>
<comment type="function">
    <text evidence="15">Required for the formation of N(7)-methylguanine at position 46 (m7G46) in tRNA. In the complex, it is required to stabilize and induce conformational changes of the catalytic subunit.</text>
</comment>
<reference evidence="18" key="1">
    <citation type="journal article" date="2020" name="Fungal Divers.">
        <title>Resolving the Mortierellaceae phylogeny through synthesis of multi-gene phylogenetics and phylogenomics.</title>
        <authorList>
            <person name="Vandepol N."/>
            <person name="Liber J."/>
            <person name="Desiro A."/>
            <person name="Na H."/>
            <person name="Kennedy M."/>
            <person name="Barry K."/>
            <person name="Grigoriev I.V."/>
            <person name="Miller A.N."/>
            <person name="O'Donnell K."/>
            <person name="Stajich J.E."/>
            <person name="Bonito G."/>
        </authorList>
    </citation>
    <scope>NUCLEOTIDE SEQUENCE</scope>
    <source>
        <strain evidence="18">KOD948</strain>
    </source>
</reference>
<keyword evidence="7 15" id="KW-0853">WD repeat</keyword>
<dbReference type="Proteomes" id="UP000726737">
    <property type="component" value="Unassembled WGS sequence"/>
</dbReference>
<dbReference type="PANTHER" id="PTHR11259">
    <property type="entry name" value="RAS-RELATED GTP BINDING RAG/GTR YEAST"/>
    <property type="match status" value="1"/>
</dbReference>
<dbReference type="CDD" id="cd11384">
    <property type="entry name" value="RagA_like"/>
    <property type="match status" value="1"/>
</dbReference>
<feature type="compositionally biased region" description="Low complexity" evidence="17">
    <location>
        <begin position="697"/>
        <end position="715"/>
    </location>
</feature>
<dbReference type="InterPro" id="IPR039397">
    <property type="entry name" value="RagA/B"/>
</dbReference>
<evidence type="ECO:0000256" key="16">
    <source>
        <dbReference type="PROSITE-ProRule" id="PRU00221"/>
    </source>
</evidence>
<proteinExistence type="inferred from homology"/>
<evidence type="ECO:0000256" key="1">
    <source>
        <dbReference type="ARBA" id="ARBA00004308"/>
    </source>
</evidence>
<dbReference type="GO" id="GO:0009267">
    <property type="term" value="P:cellular response to starvation"/>
    <property type="evidence" value="ECO:0007669"/>
    <property type="project" value="TreeGrafter"/>
</dbReference>
<dbReference type="SUPFAM" id="SSF52540">
    <property type="entry name" value="P-loop containing nucleoside triphosphate hydrolases"/>
    <property type="match status" value="1"/>
</dbReference>
<evidence type="ECO:0000256" key="8">
    <source>
        <dbReference type="ARBA" id="ARBA00022737"/>
    </source>
</evidence>
<evidence type="ECO:0000256" key="10">
    <source>
        <dbReference type="ARBA" id="ARBA00022801"/>
    </source>
</evidence>
<evidence type="ECO:0000256" key="4">
    <source>
        <dbReference type="ARBA" id="ARBA00007756"/>
    </source>
</evidence>
<evidence type="ECO:0000313" key="18">
    <source>
        <dbReference type="EMBL" id="KAG0261532.1"/>
    </source>
</evidence>
<keyword evidence="6" id="KW-1017">Isopeptide bond</keyword>
<dbReference type="InterPro" id="IPR027417">
    <property type="entry name" value="P-loop_NTPase"/>
</dbReference>
<feature type="compositionally biased region" description="Basic residues" evidence="17">
    <location>
        <begin position="683"/>
        <end position="693"/>
    </location>
</feature>
<dbReference type="GO" id="GO:0106004">
    <property type="term" value="P:tRNA (guanine-N7)-methylation"/>
    <property type="evidence" value="ECO:0007669"/>
    <property type="project" value="UniProtKB-UniRule"/>
</dbReference>
<dbReference type="InterPro" id="IPR019775">
    <property type="entry name" value="WD40_repeat_CS"/>
</dbReference>
<comment type="similarity">
    <text evidence="15">Belongs to the WD repeat TRM82 family.</text>
</comment>
<dbReference type="Gene3D" id="3.40.50.300">
    <property type="entry name" value="P-loop containing nucleotide triphosphate hydrolases"/>
    <property type="match status" value="1"/>
</dbReference>
<dbReference type="FunFam" id="3.40.50.300:FF:000276">
    <property type="entry name" value="Ras-related GTP-binding protein A"/>
    <property type="match status" value="1"/>
</dbReference>
<comment type="similarity">
    <text evidence="4">Belongs to the GTR/RAG GTP-binding protein family.</text>
</comment>
<dbReference type="EMBL" id="JAAAJA010000122">
    <property type="protein sequence ID" value="KAG0261532.1"/>
    <property type="molecule type" value="Genomic_DNA"/>
</dbReference>
<dbReference type="InterPro" id="IPR006762">
    <property type="entry name" value="Gtr1_RagA"/>
</dbReference>
<dbReference type="Pfam" id="PF00400">
    <property type="entry name" value="WD40"/>
    <property type="match status" value="2"/>
</dbReference>
<dbReference type="Pfam" id="PF04670">
    <property type="entry name" value="Gtr1_RagA"/>
    <property type="match status" value="1"/>
</dbReference>
<dbReference type="GO" id="GO:0003924">
    <property type="term" value="F:GTPase activity"/>
    <property type="evidence" value="ECO:0007669"/>
    <property type="project" value="TreeGrafter"/>
</dbReference>
<keyword evidence="10" id="KW-0378">Hydrolase</keyword>
<dbReference type="InterPro" id="IPR028884">
    <property type="entry name" value="Trm82"/>
</dbReference>
<feature type="compositionally biased region" description="Basic and acidic residues" evidence="17">
    <location>
        <begin position="663"/>
        <end position="672"/>
    </location>
</feature>
<evidence type="ECO:0000256" key="15">
    <source>
        <dbReference type="HAMAP-Rule" id="MF_03056"/>
    </source>
</evidence>
<feature type="repeat" description="WD" evidence="16">
    <location>
        <begin position="333"/>
        <end position="374"/>
    </location>
</feature>
<feature type="repeat" description="WD" evidence="16">
    <location>
        <begin position="479"/>
        <end position="522"/>
    </location>
</feature>
<dbReference type="FunFam" id="3.30.450.190:FF:000002">
    <property type="entry name" value="Ras-related GTP-binding protein A"/>
    <property type="match status" value="1"/>
</dbReference>
<feature type="region of interest" description="Disordered" evidence="17">
    <location>
        <begin position="663"/>
        <end position="715"/>
    </location>
</feature>
<dbReference type="GO" id="GO:1990131">
    <property type="term" value="C:Gtr1-Gtr2 GTPase complex"/>
    <property type="evidence" value="ECO:0007669"/>
    <property type="project" value="TreeGrafter"/>
</dbReference>
<dbReference type="InterPro" id="IPR015943">
    <property type="entry name" value="WD40/YVTN_repeat-like_dom_sf"/>
</dbReference>
<dbReference type="InterPro" id="IPR001680">
    <property type="entry name" value="WD40_rpt"/>
</dbReference>
<gene>
    <name evidence="18" type="ORF">BG011_000938</name>
</gene>
<evidence type="ECO:0000256" key="17">
    <source>
        <dbReference type="SAM" id="MobiDB-lite"/>
    </source>
</evidence>
<keyword evidence="15" id="KW-0819">tRNA processing</keyword>
<keyword evidence="8 15" id="KW-0677">Repeat</keyword>
<evidence type="ECO:0000256" key="14">
    <source>
        <dbReference type="ARBA" id="ARBA00023228"/>
    </source>
</evidence>
<dbReference type="GO" id="GO:0005525">
    <property type="term" value="F:GTP binding"/>
    <property type="evidence" value="ECO:0007669"/>
    <property type="project" value="UniProtKB-KW"/>
</dbReference>
<dbReference type="Gene3D" id="2.130.10.10">
    <property type="entry name" value="YVTN repeat-like/Quinoprotein amine dehydrogenase"/>
    <property type="match status" value="2"/>
</dbReference>
<evidence type="ECO:0000256" key="13">
    <source>
        <dbReference type="ARBA" id="ARBA00023136"/>
    </source>
</evidence>
<keyword evidence="9" id="KW-0547">Nucleotide-binding</keyword>
<evidence type="ECO:0000313" key="19">
    <source>
        <dbReference type="Proteomes" id="UP000726737"/>
    </source>
</evidence>
<dbReference type="GO" id="GO:1904263">
    <property type="term" value="P:positive regulation of TORC1 signaling"/>
    <property type="evidence" value="ECO:0007669"/>
    <property type="project" value="TreeGrafter"/>
</dbReference>
<evidence type="ECO:0000256" key="3">
    <source>
        <dbReference type="ARBA" id="ARBA00004496"/>
    </source>
</evidence>
<sequence>MKKKVLLMGKSGSGKTSMRSIIFSNYIARDTRRLGATIDVEHSHVRFLGNLVLNLWDCGGQETFMENYFASQRDHIFKNVEVLIYVFDVESRDVEKDMHYYQSCLEAIMTNSKDAKIFCLIHKMDLVQEDQRDKIYNERVLELQTRSLPLQVVTFRTSIWDETLYKAWSSIVYSLIPNVQLLESHLDNFCKISEADEIVLFERMTFLVIAHSTRVDNGDVHRFEKISNIIKQFKLSCSRTQGSFQSMEVRHSNFAGFIDYLTGNTYVMVIMSDPTIQSAATLMNISSARKHFEKLEGAQFSKSGVIVSSTVDLEERDSNGLQMHPITNTPDAAQENKARVQVLAFSRDGAYLATAADDKVMKIWDTESWKCLGTRTLIRRSNALEFNKDGSHVVTADKFGDIYNMVRDIPDVVAPVKTAETSADAEGDEDEGEQPILGHVSMATDLALTKDNKYIITADRDEHIRVSQYPKGHNIETYCLGHTSFVTNIKMLPGEPQKYLISGAGDATVRVWEFLKGQEVQTFGIRDALGMPPAEPDAEEDVAVFSLAICEKKNHIAVIMEKESRLLILQWNEPAAKVELFKVLELEGKPTSADYDRSGNLWVTIVPEEGKNDLVAVYDNDYVQQEDLTKYINTFGSKTVETIPDLFNTEELRKHTTDWRELKKAREEKEAARLAGDPDAPLSKKRRKNKNSRKIPENAAEASSSPATPSEQAQE</sequence>
<dbReference type="HAMAP" id="MF_03056">
    <property type="entry name" value="TRM82"/>
    <property type="match status" value="1"/>
</dbReference>
<dbReference type="InterPro" id="IPR036322">
    <property type="entry name" value="WD40_repeat_dom_sf"/>
</dbReference>
<dbReference type="GO" id="GO:0010507">
    <property type="term" value="P:negative regulation of autophagy"/>
    <property type="evidence" value="ECO:0007669"/>
    <property type="project" value="TreeGrafter"/>
</dbReference>
<organism evidence="18 19">
    <name type="scientific">Mortierella polycephala</name>
    <dbReference type="NCBI Taxonomy" id="41804"/>
    <lineage>
        <taxon>Eukaryota</taxon>
        <taxon>Fungi</taxon>
        <taxon>Fungi incertae sedis</taxon>
        <taxon>Mucoromycota</taxon>
        <taxon>Mortierellomycotina</taxon>
        <taxon>Mortierellomycetes</taxon>
        <taxon>Mortierellales</taxon>
        <taxon>Mortierellaceae</taxon>
        <taxon>Mortierella</taxon>
    </lineage>
</organism>
<accession>A0A9P6U6E6</accession>
<dbReference type="PROSITE" id="PS00678">
    <property type="entry name" value="WD_REPEATS_1"/>
    <property type="match status" value="1"/>
</dbReference>
<keyword evidence="19" id="KW-1185">Reference proteome</keyword>
<dbReference type="OrthoDB" id="10020193at2759"/>
<evidence type="ECO:0000256" key="2">
    <source>
        <dbReference type="ARBA" id="ARBA00004371"/>
    </source>
</evidence>
<keyword evidence="12" id="KW-0342">GTP-binding</keyword>
<keyword evidence="15" id="KW-0539">Nucleus</keyword>
<dbReference type="GO" id="GO:0012505">
    <property type="term" value="C:endomembrane system"/>
    <property type="evidence" value="ECO:0007669"/>
    <property type="project" value="UniProtKB-SubCell"/>
</dbReference>
<comment type="pathway">
    <text evidence="15">tRNA modification; N(7)-methylguanine-tRNA biosynthesis.</text>
</comment>
<name>A0A9P6U6E6_9FUNG</name>
<keyword evidence="13" id="KW-0472">Membrane</keyword>
<protein>
    <recommendedName>
        <fullName evidence="20">tRNA (guanine-N(7)-)-methyltransferase non-catalytic subunit TRM82</fullName>
    </recommendedName>
</protein>
<dbReference type="GO" id="GO:0005634">
    <property type="term" value="C:nucleus"/>
    <property type="evidence" value="ECO:0007669"/>
    <property type="project" value="UniProtKB-SubCell"/>
</dbReference>
<keyword evidence="14" id="KW-0458">Lysosome</keyword>
<evidence type="ECO:0000256" key="9">
    <source>
        <dbReference type="ARBA" id="ARBA00022741"/>
    </source>
</evidence>
<evidence type="ECO:0000256" key="11">
    <source>
        <dbReference type="ARBA" id="ARBA00022843"/>
    </source>
</evidence>
<evidence type="ECO:0000256" key="12">
    <source>
        <dbReference type="ARBA" id="ARBA00023134"/>
    </source>
</evidence>
<dbReference type="Gene3D" id="3.30.450.190">
    <property type="match status" value="1"/>
</dbReference>
<dbReference type="PROSITE" id="PS50082">
    <property type="entry name" value="WD_REPEATS_2"/>
    <property type="match status" value="2"/>
</dbReference>
<dbReference type="SUPFAM" id="SSF50978">
    <property type="entry name" value="WD40 repeat-like"/>
    <property type="match status" value="1"/>
</dbReference>
<dbReference type="GO" id="GO:0005737">
    <property type="term" value="C:cytoplasm"/>
    <property type="evidence" value="ECO:0007669"/>
    <property type="project" value="UniProtKB-SubCell"/>
</dbReference>
<dbReference type="PANTHER" id="PTHR11259:SF1">
    <property type="entry name" value="RAS-RELATED GTP-BINDING PROTEIN"/>
    <property type="match status" value="1"/>
</dbReference>